<feature type="transmembrane region" description="Helical" evidence="7">
    <location>
        <begin position="528"/>
        <end position="550"/>
    </location>
</feature>
<feature type="transmembrane region" description="Helical" evidence="7">
    <location>
        <begin position="445"/>
        <end position="466"/>
    </location>
</feature>
<feature type="compositionally biased region" description="Gly residues" evidence="6">
    <location>
        <begin position="293"/>
        <end position="310"/>
    </location>
</feature>
<dbReference type="InterPro" id="IPR051533">
    <property type="entry name" value="WaaL-like"/>
</dbReference>
<gene>
    <name evidence="9" type="ORF">J2Z22_003133</name>
</gene>
<evidence type="ECO:0000313" key="9">
    <source>
        <dbReference type="EMBL" id="MDT3427570.1"/>
    </source>
</evidence>
<dbReference type="Proteomes" id="UP001248709">
    <property type="component" value="Unassembled WGS sequence"/>
</dbReference>
<dbReference type="PANTHER" id="PTHR37422">
    <property type="entry name" value="TEICHURONIC ACID BIOSYNTHESIS PROTEIN TUAE"/>
    <property type="match status" value="1"/>
</dbReference>
<feature type="region of interest" description="Disordered" evidence="6">
    <location>
        <begin position="253"/>
        <end position="315"/>
    </location>
</feature>
<dbReference type="PANTHER" id="PTHR37422:SF23">
    <property type="entry name" value="TEICHURONIC ACID BIOSYNTHESIS PROTEIN TUAE"/>
    <property type="match status" value="1"/>
</dbReference>
<evidence type="ECO:0000256" key="2">
    <source>
        <dbReference type="ARBA" id="ARBA00022692"/>
    </source>
</evidence>
<keyword evidence="5" id="KW-0175">Coiled coil</keyword>
<feature type="compositionally biased region" description="Basic and acidic residues" evidence="6">
    <location>
        <begin position="91"/>
        <end position="106"/>
    </location>
</feature>
<feature type="coiled-coil region" evidence="5">
    <location>
        <begin position="785"/>
        <end position="819"/>
    </location>
</feature>
<evidence type="ECO:0000256" key="5">
    <source>
        <dbReference type="SAM" id="Coils"/>
    </source>
</evidence>
<feature type="transmembrane region" description="Helical" evidence="7">
    <location>
        <begin position="21"/>
        <end position="42"/>
    </location>
</feature>
<feature type="region of interest" description="Disordered" evidence="6">
    <location>
        <begin position="84"/>
        <end position="109"/>
    </location>
</feature>
<sequence>MKLINHSGDKVMRKSGRCEKWTAKVGFTDLCAVMAAGLAAAACLRRGLFFSEDWYPILTVWFLLCGAAAASRLQGDAQRQSGGFGYTGRARKAERGLSGDSERAEGGKAAGKGNLAQTVMLGGPMMMAGLYAAAWLKGPLSAQGTMNELLRWSGYGSFALLAWTAASRANAGRLLWTAWHAAGMLLCLSGLMSFYGALLIPYAVLYSVSPEVSASGARLGGLLQYPNAFGAVMAVFLLERLFAVAQSYAGLRPGGKREHGGGTGSSCRDREQGGGANGGPGRMRKGSGCVTGSSGGKEGGCATGSGGDRAGGCVSSGKRWGRKLALRVVGRRASANRPLRGDLLRLSPLFPYTAALLLSESRGAWLAAACACAAALPLQRRLALPLLAAGAAPLAAAALLCRGLPAPPAAPLPGLLLLAGLWAGALAAGLWLGRRAQHAAGRGRAAALALAALGWTAGGAAVLTLARARGTGPSSTVAARGLMYRDALRFAAEAPWLGRGGETWRSAYLAVQSRPYVGSQVHSGYLDLLLNVGGVGVAAAAICLAAAGWLIRAHSRRLLPPFLVLILHGAVDFDWSYGLFWLLLFWLPALARAEAVRAGSLYGQHPSSWKLPAAGVCCLLLALSLLSFRACRGEALYRAAASARQTPEAAALLERSLAWNPLSPKSALALSSLLNPERRTRILMSGLRYSPMNPTLNWAMAEAVSEQGPPGEALYWLRRSQQLDVFNYVKRTESVKLMLAMGKRYLAEGYGEEALRCAEAGRELLKEYFWLAAETGETPLHNDRRFRFTAEARTLNERLEALKREASGLAGQRREAEDYALKRR</sequence>
<feature type="transmembrane region" description="Helical" evidence="7">
    <location>
        <begin position="118"/>
        <end position="137"/>
    </location>
</feature>
<dbReference type="RefSeq" id="WP_312001174.1">
    <property type="nucleotide sequence ID" value="NZ_JAUSUY010000013.1"/>
</dbReference>
<feature type="transmembrane region" description="Helical" evidence="7">
    <location>
        <begin position="228"/>
        <end position="249"/>
    </location>
</feature>
<proteinExistence type="predicted"/>
<keyword evidence="3 7" id="KW-1133">Transmembrane helix</keyword>
<reference evidence="9 10" key="1">
    <citation type="submission" date="2023-07" db="EMBL/GenBank/DDBJ databases">
        <title>Genomic Encyclopedia of Type Strains, Phase IV (KMG-IV): sequencing the most valuable type-strain genomes for metagenomic binning, comparative biology and taxonomic classification.</title>
        <authorList>
            <person name="Goeker M."/>
        </authorList>
    </citation>
    <scope>NUCLEOTIDE SEQUENCE [LARGE SCALE GENOMIC DNA]</scope>
    <source>
        <strain evidence="9 10">T98</strain>
    </source>
</reference>
<dbReference type="InterPro" id="IPR011990">
    <property type="entry name" value="TPR-like_helical_dom_sf"/>
</dbReference>
<dbReference type="SUPFAM" id="SSF48452">
    <property type="entry name" value="TPR-like"/>
    <property type="match status" value="1"/>
</dbReference>
<feature type="transmembrane region" description="Helical" evidence="7">
    <location>
        <begin position="382"/>
        <end position="400"/>
    </location>
</feature>
<protein>
    <recommendedName>
        <fullName evidence="8">O-antigen ligase-related domain-containing protein</fullName>
    </recommendedName>
</protein>
<comment type="subcellular location">
    <subcellularLocation>
        <location evidence="1">Membrane</location>
        <topology evidence="1">Multi-pass membrane protein</topology>
    </subcellularLocation>
</comment>
<feature type="domain" description="O-antigen ligase-related" evidence="8">
    <location>
        <begin position="421"/>
        <end position="539"/>
    </location>
</feature>
<evidence type="ECO:0000256" key="1">
    <source>
        <dbReference type="ARBA" id="ARBA00004141"/>
    </source>
</evidence>
<comment type="caution">
    <text evidence="9">The sequence shown here is derived from an EMBL/GenBank/DDBJ whole genome shotgun (WGS) entry which is preliminary data.</text>
</comment>
<dbReference type="InterPro" id="IPR007016">
    <property type="entry name" value="O-antigen_ligase-rel_domated"/>
</dbReference>
<feature type="transmembrane region" description="Helical" evidence="7">
    <location>
        <begin position="54"/>
        <end position="71"/>
    </location>
</feature>
<organism evidence="9 10">
    <name type="scientific">Paenibacillus forsythiae</name>
    <dbReference type="NCBI Taxonomy" id="365616"/>
    <lineage>
        <taxon>Bacteria</taxon>
        <taxon>Bacillati</taxon>
        <taxon>Bacillota</taxon>
        <taxon>Bacilli</taxon>
        <taxon>Bacillales</taxon>
        <taxon>Paenibacillaceae</taxon>
        <taxon>Paenibacillus</taxon>
    </lineage>
</organism>
<evidence type="ECO:0000256" key="6">
    <source>
        <dbReference type="SAM" id="MobiDB-lite"/>
    </source>
</evidence>
<feature type="transmembrane region" description="Helical" evidence="7">
    <location>
        <begin position="562"/>
        <end position="589"/>
    </location>
</feature>
<keyword evidence="10" id="KW-1185">Reference proteome</keyword>
<feature type="transmembrane region" description="Helical" evidence="7">
    <location>
        <begin position="149"/>
        <end position="166"/>
    </location>
</feature>
<name>A0ABU3H9S4_9BACL</name>
<evidence type="ECO:0000256" key="3">
    <source>
        <dbReference type="ARBA" id="ARBA00022989"/>
    </source>
</evidence>
<feature type="transmembrane region" description="Helical" evidence="7">
    <location>
        <begin position="178"/>
        <end position="208"/>
    </location>
</feature>
<evidence type="ECO:0000259" key="8">
    <source>
        <dbReference type="Pfam" id="PF04932"/>
    </source>
</evidence>
<feature type="transmembrane region" description="Helical" evidence="7">
    <location>
        <begin position="412"/>
        <end position="433"/>
    </location>
</feature>
<feature type="transmembrane region" description="Helical" evidence="7">
    <location>
        <begin position="609"/>
        <end position="628"/>
    </location>
</feature>
<keyword evidence="4 7" id="KW-0472">Membrane</keyword>
<dbReference type="Pfam" id="PF04932">
    <property type="entry name" value="Wzy_C"/>
    <property type="match status" value="1"/>
</dbReference>
<keyword evidence="2 7" id="KW-0812">Transmembrane</keyword>
<accession>A0ABU3H9S4</accession>
<evidence type="ECO:0000313" key="10">
    <source>
        <dbReference type="Proteomes" id="UP001248709"/>
    </source>
</evidence>
<evidence type="ECO:0000256" key="7">
    <source>
        <dbReference type="SAM" id="Phobius"/>
    </source>
</evidence>
<evidence type="ECO:0000256" key="4">
    <source>
        <dbReference type="ARBA" id="ARBA00023136"/>
    </source>
</evidence>
<dbReference type="EMBL" id="JAUSUY010000013">
    <property type="protein sequence ID" value="MDT3427570.1"/>
    <property type="molecule type" value="Genomic_DNA"/>
</dbReference>